<feature type="region of interest" description="Disordered" evidence="1">
    <location>
        <begin position="1"/>
        <end position="24"/>
    </location>
</feature>
<name>A0AAV4P6E0_CAEEX</name>
<dbReference type="EMBL" id="BPLR01021588">
    <property type="protein sequence ID" value="GIX91520.1"/>
    <property type="molecule type" value="Genomic_DNA"/>
</dbReference>
<sequence>MTKFTSHNRTHQSEATESATAQARMDVNQSSKCYLGSAHSVIDDNRNFRFSDVIETWRTLCHAFKQQVIFSYSWILIYLLDEVSVTNGMLFHFQKIFYGMCL</sequence>
<dbReference type="AlphaFoldDB" id="A0AAV4P6E0"/>
<feature type="compositionally biased region" description="Basic residues" evidence="1">
    <location>
        <begin position="1"/>
        <end position="10"/>
    </location>
</feature>
<evidence type="ECO:0000256" key="1">
    <source>
        <dbReference type="SAM" id="MobiDB-lite"/>
    </source>
</evidence>
<gene>
    <name evidence="2" type="primary">AVEN_248668_1</name>
    <name evidence="2" type="ORF">CEXT_755251</name>
</gene>
<reference evidence="2 3" key="1">
    <citation type="submission" date="2021-06" db="EMBL/GenBank/DDBJ databases">
        <title>Caerostris extrusa draft genome.</title>
        <authorList>
            <person name="Kono N."/>
            <person name="Arakawa K."/>
        </authorList>
    </citation>
    <scope>NUCLEOTIDE SEQUENCE [LARGE SCALE GENOMIC DNA]</scope>
</reference>
<organism evidence="2 3">
    <name type="scientific">Caerostris extrusa</name>
    <name type="common">Bark spider</name>
    <name type="synonym">Caerostris bankana</name>
    <dbReference type="NCBI Taxonomy" id="172846"/>
    <lineage>
        <taxon>Eukaryota</taxon>
        <taxon>Metazoa</taxon>
        <taxon>Ecdysozoa</taxon>
        <taxon>Arthropoda</taxon>
        <taxon>Chelicerata</taxon>
        <taxon>Arachnida</taxon>
        <taxon>Araneae</taxon>
        <taxon>Araneomorphae</taxon>
        <taxon>Entelegynae</taxon>
        <taxon>Araneoidea</taxon>
        <taxon>Araneidae</taxon>
        <taxon>Caerostris</taxon>
    </lineage>
</organism>
<feature type="compositionally biased region" description="Polar residues" evidence="1">
    <location>
        <begin position="11"/>
        <end position="24"/>
    </location>
</feature>
<evidence type="ECO:0000313" key="2">
    <source>
        <dbReference type="EMBL" id="GIX91520.1"/>
    </source>
</evidence>
<dbReference type="Proteomes" id="UP001054945">
    <property type="component" value="Unassembled WGS sequence"/>
</dbReference>
<keyword evidence="3" id="KW-1185">Reference proteome</keyword>
<evidence type="ECO:0000313" key="3">
    <source>
        <dbReference type="Proteomes" id="UP001054945"/>
    </source>
</evidence>
<proteinExistence type="predicted"/>
<protein>
    <submittedName>
        <fullName evidence="2">Uncharacterized protein</fullName>
    </submittedName>
</protein>
<accession>A0AAV4P6E0</accession>
<comment type="caution">
    <text evidence="2">The sequence shown here is derived from an EMBL/GenBank/DDBJ whole genome shotgun (WGS) entry which is preliminary data.</text>
</comment>